<dbReference type="EMBL" id="CP017603">
    <property type="protein sequence ID" value="AOY77579.1"/>
    <property type="molecule type" value="Genomic_DNA"/>
</dbReference>
<evidence type="ECO:0000313" key="2">
    <source>
        <dbReference type="EMBL" id="ARE88157.1"/>
    </source>
</evidence>
<dbReference type="EMBL" id="CP020559">
    <property type="protein sequence ID" value="ARE88157.1"/>
    <property type="molecule type" value="Genomic_DNA"/>
</dbReference>
<evidence type="ECO:0000313" key="4">
    <source>
        <dbReference type="Proteomes" id="UP000192478"/>
    </source>
</evidence>
<dbReference type="KEGG" id="cfm:BJL90_17990"/>
<reference evidence="2 4" key="2">
    <citation type="submission" date="2017-03" db="EMBL/GenBank/DDBJ databases">
        <title>Complete sequence of Clostridium formicaceticum DSM 92.</title>
        <authorList>
            <person name="Poehlein A."/>
            <person name="Karl M."/>
            <person name="Bengelsdorf F.R."/>
            <person name="Duerre P."/>
            <person name="Daniel R."/>
        </authorList>
    </citation>
    <scope>NUCLEOTIDE SEQUENCE [LARGE SCALE GENOMIC DNA]</scope>
    <source>
        <strain evidence="2 4">DSM 92</strain>
    </source>
</reference>
<name>A0AAC9RM81_9CLOT</name>
<gene>
    <name evidence="1" type="ORF">BJL90_17990</name>
    <name evidence="2" type="ORF">CLFO_25580</name>
</gene>
<dbReference type="AlphaFoldDB" id="A0AAC9RM81"/>
<evidence type="ECO:0000313" key="1">
    <source>
        <dbReference type="EMBL" id="AOY77579.1"/>
    </source>
</evidence>
<sequence length="130" mass="14700">MTIKRIVLILFLIISVILLATRFLSSIDQGTTITIRNQTDQCLKDLVFVSNANKEGFNISNIAPQTAISFQYDIGGFNENAVNLQYISELGDIKNYNIIGYVYEFYSHIYIDIISISPEGKLNIKVETLK</sequence>
<evidence type="ECO:0000313" key="3">
    <source>
        <dbReference type="Proteomes" id="UP000177894"/>
    </source>
</evidence>
<accession>A0AAC9RM81</accession>
<dbReference type="Proteomes" id="UP000177894">
    <property type="component" value="Chromosome"/>
</dbReference>
<keyword evidence="3" id="KW-1185">Reference proteome</keyword>
<proteinExistence type="predicted"/>
<protein>
    <submittedName>
        <fullName evidence="2">Uncharacterized protein</fullName>
    </submittedName>
</protein>
<organism evidence="2 4">
    <name type="scientific">Clostridium formicaceticum</name>
    <dbReference type="NCBI Taxonomy" id="1497"/>
    <lineage>
        <taxon>Bacteria</taxon>
        <taxon>Bacillati</taxon>
        <taxon>Bacillota</taxon>
        <taxon>Clostridia</taxon>
        <taxon>Eubacteriales</taxon>
        <taxon>Clostridiaceae</taxon>
        <taxon>Clostridium</taxon>
    </lineage>
</organism>
<reference evidence="1 3" key="1">
    <citation type="submission" date="2016-10" db="EMBL/GenBank/DDBJ databases">
        <title>Complete Genome Sequence of Acetogen Clostridium formicoaceticum ATCC 27076.</title>
        <authorList>
            <person name="Bao T."/>
            <person name="Cheng C."/>
            <person name="Zhao J."/>
            <person name="Yang S.-T."/>
            <person name="Wang J."/>
            <person name="Wang M."/>
        </authorList>
    </citation>
    <scope>NUCLEOTIDE SEQUENCE [LARGE SCALE GENOMIC DNA]</scope>
    <source>
        <strain evidence="1 3">ATCC 27076</strain>
    </source>
</reference>
<dbReference type="RefSeq" id="WP_070971306.1">
    <property type="nucleotide sequence ID" value="NZ_CP017603.1"/>
</dbReference>
<dbReference type="Proteomes" id="UP000192478">
    <property type="component" value="Chromosome"/>
</dbReference>